<keyword evidence="2" id="KW-1185">Reference proteome</keyword>
<accession>A0A1M6FJZ7</accession>
<proteinExistence type="predicted"/>
<evidence type="ECO:0000313" key="2">
    <source>
        <dbReference type="Proteomes" id="UP000184442"/>
    </source>
</evidence>
<dbReference type="OrthoDB" id="2047841at2"/>
<organism evidence="1 2">
    <name type="scientific">Lutispora thermophila DSM 19022</name>
    <dbReference type="NCBI Taxonomy" id="1122184"/>
    <lineage>
        <taxon>Bacteria</taxon>
        <taxon>Bacillati</taxon>
        <taxon>Bacillota</taxon>
        <taxon>Clostridia</taxon>
        <taxon>Lutisporales</taxon>
        <taxon>Lutisporaceae</taxon>
        <taxon>Lutispora</taxon>
    </lineage>
</organism>
<dbReference type="RefSeq" id="WP_073026068.1">
    <property type="nucleotide sequence ID" value="NZ_FQZS01000012.1"/>
</dbReference>
<dbReference type="PROSITE" id="PS51257">
    <property type="entry name" value="PROKAR_LIPOPROTEIN"/>
    <property type="match status" value="1"/>
</dbReference>
<dbReference type="AlphaFoldDB" id="A0A1M6FJZ7"/>
<dbReference type="Gene3D" id="2.50.20.10">
    <property type="entry name" value="Lipoprotein localisation LolA/LolB/LppX"/>
    <property type="match status" value="1"/>
</dbReference>
<name>A0A1M6FJZ7_9FIRM</name>
<keyword evidence="1" id="KW-0449">Lipoprotein</keyword>
<dbReference type="EMBL" id="FQZS01000012">
    <property type="protein sequence ID" value="SHI98041.1"/>
    <property type="molecule type" value="Genomic_DNA"/>
</dbReference>
<dbReference type="InterPro" id="IPR052944">
    <property type="entry name" value="Sporulation_related"/>
</dbReference>
<sequence>MLQKALSIIIVILVVISGCSVSYPTAEEVLEKIEAAKSYSCEAKMAVKNNKSVFYYNLKQYYMQPEKFRIEFYDDYGELKQTMIYNNGQCGIYHTQIEKPFKAQNFTDTKEHNSFVSVFLENYKKDAEARWTKEKIEDEEYFVFQCKISDGNEYFNTALLFVLMKNAVPRFLYILGEDNSKTMRVEYRDFQYNVTIDDSLFNME</sequence>
<dbReference type="PANTHER" id="PTHR37507:SF2">
    <property type="entry name" value="SPORULATION PROTEIN YDCC"/>
    <property type="match status" value="1"/>
</dbReference>
<protein>
    <submittedName>
        <fullName evidence="1">Outer membrane lipoprotein-sorting protein</fullName>
    </submittedName>
</protein>
<dbReference type="PANTHER" id="PTHR37507">
    <property type="entry name" value="SPORULATION PROTEIN YDCC"/>
    <property type="match status" value="1"/>
</dbReference>
<reference evidence="1 2" key="1">
    <citation type="submission" date="2016-11" db="EMBL/GenBank/DDBJ databases">
        <authorList>
            <person name="Jaros S."/>
            <person name="Januszkiewicz K."/>
            <person name="Wedrychowicz H."/>
        </authorList>
    </citation>
    <scope>NUCLEOTIDE SEQUENCE [LARGE SCALE GENOMIC DNA]</scope>
    <source>
        <strain evidence="1 2">DSM 19022</strain>
    </source>
</reference>
<gene>
    <name evidence="1" type="ORF">SAMN02745176_02009</name>
</gene>
<dbReference type="Proteomes" id="UP000184442">
    <property type="component" value="Unassembled WGS sequence"/>
</dbReference>
<dbReference type="NCBIfam" id="NF041287">
    <property type="entry name" value="lipo_GerS_rel"/>
    <property type="match status" value="1"/>
</dbReference>
<dbReference type="STRING" id="1122184.SAMN02745176_02009"/>
<evidence type="ECO:0000313" key="1">
    <source>
        <dbReference type="EMBL" id="SHI98041.1"/>
    </source>
</evidence>